<evidence type="ECO:0000256" key="12">
    <source>
        <dbReference type="SAM" id="MobiDB-lite"/>
    </source>
</evidence>
<evidence type="ECO:0000256" key="4">
    <source>
        <dbReference type="ARBA" id="ARBA00022676"/>
    </source>
</evidence>
<dbReference type="Pfam" id="PF03901">
    <property type="entry name" value="Glyco_transf_22"/>
    <property type="match status" value="1"/>
</dbReference>
<evidence type="ECO:0000256" key="8">
    <source>
        <dbReference type="ARBA" id="ARBA00022989"/>
    </source>
</evidence>
<dbReference type="GO" id="GO:0000026">
    <property type="term" value="F:alpha-1,2-mannosyltransferase activity"/>
    <property type="evidence" value="ECO:0007669"/>
    <property type="project" value="TreeGrafter"/>
</dbReference>
<proteinExistence type="inferred from homology"/>
<evidence type="ECO:0000256" key="7">
    <source>
        <dbReference type="ARBA" id="ARBA00022824"/>
    </source>
</evidence>
<feature type="transmembrane region" description="Helical" evidence="11">
    <location>
        <begin position="252"/>
        <end position="271"/>
    </location>
</feature>
<dbReference type="EMBL" id="KB203440">
    <property type="protein sequence ID" value="ESO84699.1"/>
    <property type="molecule type" value="Genomic_DNA"/>
</dbReference>
<dbReference type="PANTHER" id="PTHR22760:SF3">
    <property type="entry name" value="GPI MANNOSYLTRANSFERASE 4"/>
    <property type="match status" value="1"/>
</dbReference>
<dbReference type="CTD" id="20250073"/>
<gene>
    <name evidence="13" type="ORF">LOTGIDRAFT_236191</name>
</gene>
<feature type="transmembrane region" description="Helical" evidence="11">
    <location>
        <begin position="212"/>
        <end position="232"/>
    </location>
</feature>
<keyword evidence="14" id="KW-1185">Reference proteome</keyword>
<evidence type="ECO:0000256" key="3">
    <source>
        <dbReference type="ARBA" id="ARBA00022502"/>
    </source>
</evidence>
<name>V4B7T1_LOTGI</name>
<comment type="similarity">
    <text evidence="10">Belongs to the glycosyltransferase 22 family. PIGZ subfamily.</text>
</comment>
<accession>V4B7T1</accession>
<evidence type="ECO:0000256" key="10">
    <source>
        <dbReference type="ARBA" id="ARBA00038466"/>
    </source>
</evidence>
<feature type="transmembrane region" description="Helical" evidence="11">
    <location>
        <begin position="53"/>
        <end position="71"/>
    </location>
</feature>
<sequence length="750" mass="87001">MSQRKKKTRTPSRQFQQTMAVDEDDSENIESDKFTSKSTKKAKVLSRTILPTWFPWLCVIVNIVIRINYVVRRRNWWILHPDEIFQGIEVSHSLVNGYGFRMYEYLPPIVLNRTTAAEDQESSLGIYSLKSFLYPYFYTPFLYAIRYFGLNYNSFIVCKIVHAVIASLLPVSVYKFAKVMFSNTDIAVMSSVFVTFSLHINVFSMHPFADSLLSPLFFLVLAEILFFADKTVRPETSTDQQSADESTIKSKVLKMVKLITLLMCNALFGILKQPSKEESQGAGHTFNASRVALASCVLGLLLYMNLDLVLFFMMYALLEIVRYPAYLSEYKYYWKRYRCVQGGLTLAFCMGGYLDKLTYGVWFLSPVQWIKLSFIRDMSHRSLGVLRPWFYLDHLNANRSCACLNYATFLVIFLTLKRSDYKWPTVSTLVTATTMLVVYSMRWNKEPRFIFNIYVLVCILWSVALKTTLDLLKLWKNKVLAAFLVSFVWAAFVSESYRDFPDSSSSKWSHNNLMESASINDCLDKLGYESDVTGLVVDYSLYATGGFALINKDVPMLTKIQYDYYEYDLSDRPLYRSRLDQGIRAMNRMSDIIHTLSSKYLFHLLSVKNVYNYIVTLTPEKFEPLSFSEEFACQQVTVLKRIANNKHKSRKNVNKDRTVFAALPDVLEYEGSWLMTIGHYRKSLERLRASLSFGSKRIRPYQLLSLCYYKSGNFTAMKEIETECYSRHGQKKCDEPQHRLVLNQNFNMVA</sequence>
<comment type="pathway">
    <text evidence="2">Glycolipid biosynthesis; glycosylphosphatidylinositol-anchor biosynthesis.</text>
</comment>
<feature type="transmembrane region" description="Helical" evidence="11">
    <location>
        <begin position="449"/>
        <end position="467"/>
    </location>
</feature>
<evidence type="ECO:0000313" key="13">
    <source>
        <dbReference type="EMBL" id="ESO84699.1"/>
    </source>
</evidence>
<evidence type="ECO:0000313" key="14">
    <source>
        <dbReference type="Proteomes" id="UP000030746"/>
    </source>
</evidence>
<dbReference type="OMA" id="FLPRWTH"/>
<keyword evidence="5" id="KW-0808">Transferase</keyword>
<evidence type="ECO:0000256" key="6">
    <source>
        <dbReference type="ARBA" id="ARBA00022692"/>
    </source>
</evidence>
<feature type="transmembrane region" description="Helical" evidence="11">
    <location>
        <begin position="132"/>
        <end position="148"/>
    </location>
</feature>
<dbReference type="GO" id="GO:0005789">
    <property type="term" value="C:endoplasmic reticulum membrane"/>
    <property type="evidence" value="ECO:0007669"/>
    <property type="project" value="UniProtKB-SubCell"/>
</dbReference>
<keyword evidence="3" id="KW-0337">GPI-anchor biosynthesis</keyword>
<evidence type="ECO:0000256" key="9">
    <source>
        <dbReference type="ARBA" id="ARBA00023136"/>
    </source>
</evidence>
<dbReference type="RefSeq" id="XP_009064689.1">
    <property type="nucleotide sequence ID" value="XM_009066441.1"/>
</dbReference>
<keyword evidence="6 11" id="KW-0812">Transmembrane</keyword>
<dbReference type="PANTHER" id="PTHR22760">
    <property type="entry name" value="GLYCOSYLTRANSFERASE"/>
    <property type="match status" value="1"/>
</dbReference>
<feature type="transmembrane region" description="Helical" evidence="11">
    <location>
        <begin position="337"/>
        <end position="354"/>
    </location>
</feature>
<dbReference type="AlphaFoldDB" id="V4B7T1"/>
<dbReference type="InterPro" id="IPR005599">
    <property type="entry name" value="GPI_mannosylTrfase"/>
</dbReference>
<protein>
    <recommendedName>
        <fullName evidence="11">Mannosyltransferase</fullName>
        <ecNumber evidence="11">2.4.1.-</ecNumber>
    </recommendedName>
</protein>
<evidence type="ECO:0000256" key="5">
    <source>
        <dbReference type="ARBA" id="ARBA00022679"/>
    </source>
</evidence>
<dbReference type="OrthoDB" id="6096882at2759"/>
<dbReference type="Proteomes" id="UP000030746">
    <property type="component" value="Unassembled WGS sequence"/>
</dbReference>
<keyword evidence="4 11" id="KW-0328">Glycosyltransferase</keyword>
<organism evidence="13 14">
    <name type="scientific">Lottia gigantea</name>
    <name type="common">Giant owl limpet</name>
    <dbReference type="NCBI Taxonomy" id="225164"/>
    <lineage>
        <taxon>Eukaryota</taxon>
        <taxon>Metazoa</taxon>
        <taxon>Spiralia</taxon>
        <taxon>Lophotrochozoa</taxon>
        <taxon>Mollusca</taxon>
        <taxon>Gastropoda</taxon>
        <taxon>Patellogastropoda</taxon>
        <taxon>Lottioidea</taxon>
        <taxon>Lottiidae</taxon>
        <taxon>Lottia</taxon>
    </lineage>
</organism>
<feature type="transmembrane region" description="Helical" evidence="11">
    <location>
        <begin position="423"/>
        <end position="443"/>
    </location>
</feature>
<dbReference type="GeneID" id="20250073"/>
<keyword evidence="9 11" id="KW-0472">Membrane</keyword>
<evidence type="ECO:0000256" key="1">
    <source>
        <dbReference type="ARBA" id="ARBA00004477"/>
    </source>
</evidence>
<feature type="transmembrane region" description="Helical" evidence="11">
    <location>
        <begin position="154"/>
        <end position="174"/>
    </location>
</feature>
<dbReference type="EC" id="2.4.1.-" evidence="11"/>
<dbReference type="GO" id="GO:0006506">
    <property type="term" value="P:GPI anchor biosynthetic process"/>
    <property type="evidence" value="ECO:0007669"/>
    <property type="project" value="UniProtKB-KW"/>
</dbReference>
<keyword evidence="8 11" id="KW-1133">Transmembrane helix</keyword>
<dbReference type="HOGENOM" id="CLU_366107_0_0_1"/>
<keyword evidence="7 11" id="KW-0256">Endoplasmic reticulum</keyword>
<feature type="transmembrane region" description="Helical" evidence="11">
    <location>
        <begin position="291"/>
        <end position="317"/>
    </location>
</feature>
<dbReference type="KEGG" id="lgi:LOTGIDRAFT_236191"/>
<feature type="compositionally biased region" description="Basic residues" evidence="12">
    <location>
        <begin position="1"/>
        <end position="10"/>
    </location>
</feature>
<feature type="region of interest" description="Disordered" evidence="12">
    <location>
        <begin position="1"/>
        <end position="33"/>
    </location>
</feature>
<evidence type="ECO:0000256" key="11">
    <source>
        <dbReference type="RuleBase" id="RU363075"/>
    </source>
</evidence>
<comment type="subcellular location">
    <subcellularLocation>
        <location evidence="1 11">Endoplasmic reticulum membrane</location>
        <topology evidence="1 11">Multi-pass membrane protein</topology>
    </subcellularLocation>
</comment>
<evidence type="ECO:0000256" key="2">
    <source>
        <dbReference type="ARBA" id="ARBA00004687"/>
    </source>
</evidence>
<reference evidence="13 14" key="1">
    <citation type="journal article" date="2013" name="Nature">
        <title>Insights into bilaterian evolution from three spiralian genomes.</title>
        <authorList>
            <person name="Simakov O."/>
            <person name="Marletaz F."/>
            <person name="Cho S.J."/>
            <person name="Edsinger-Gonzales E."/>
            <person name="Havlak P."/>
            <person name="Hellsten U."/>
            <person name="Kuo D.H."/>
            <person name="Larsson T."/>
            <person name="Lv J."/>
            <person name="Arendt D."/>
            <person name="Savage R."/>
            <person name="Osoegawa K."/>
            <person name="de Jong P."/>
            <person name="Grimwood J."/>
            <person name="Chapman J.A."/>
            <person name="Shapiro H."/>
            <person name="Aerts A."/>
            <person name="Otillar R.P."/>
            <person name="Terry A.Y."/>
            <person name="Boore J.L."/>
            <person name="Grigoriev I.V."/>
            <person name="Lindberg D.R."/>
            <person name="Seaver E.C."/>
            <person name="Weisblat D.A."/>
            <person name="Putnam N.H."/>
            <person name="Rokhsar D.S."/>
        </authorList>
    </citation>
    <scope>NUCLEOTIDE SEQUENCE [LARGE SCALE GENOMIC DNA]</scope>
</reference>